<evidence type="ECO:0000256" key="2">
    <source>
        <dbReference type="ARBA" id="ARBA00005679"/>
    </source>
</evidence>
<evidence type="ECO:0000256" key="3">
    <source>
        <dbReference type="ARBA" id="ARBA00022525"/>
    </source>
</evidence>
<keyword evidence="4 6" id="KW-0732">Signal</keyword>
<keyword evidence="5" id="KW-0325">Glycoprotein</keyword>
<evidence type="ECO:0000313" key="8">
    <source>
        <dbReference type="Proteomes" id="UP001150062"/>
    </source>
</evidence>
<dbReference type="Pfam" id="PF03227">
    <property type="entry name" value="GILT"/>
    <property type="match status" value="1"/>
</dbReference>
<keyword evidence="3" id="KW-0964">Secreted</keyword>
<organism evidence="7 8">
    <name type="scientific">Anaeramoeba flamelloides</name>
    <dbReference type="NCBI Taxonomy" id="1746091"/>
    <lineage>
        <taxon>Eukaryota</taxon>
        <taxon>Metamonada</taxon>
        <taxon>Anaeramoebidae</taxon>
        <taxon>Anaeramoeba</taxon>
    </lineage>
</organism>
<dbReference type="PANTHER" id="PTHR13234:SF8">
    <property type="entry name" value="GAMMA-INTERFERON-INDUCIBLE LYSOSOMAL THIOL REDUCTASE"/>
    <property type="match status" value="1"/>
</dbReference>
<dbReference type="SUPFAM" id="SSF52833">
    <property type="entry name" value="Thioredoxin-like"/>
    <property type="match status" value="1"/>
</dbReference>
<dbReference type="PANTHER" id="PTHR13234">
    <property type="entry name" value="GAMMA-INTERFERON INDUCIBLE LYSOSOMAL THIOL REDUCTASE GILT"/>
    <property type="match status" value="1"/>
</dbReference>
<evidence type="ECO:0000256" key="1">
    <source>
        <dbReference type="ARBA" id="ARBA00004613"/>
    </source>
</evidence>
<keyword evidence="8" id="KW-1185">Reference proteome</keyword>
<reference evidence="7" key="1">
    <citation type="submission" date="2022-08" db="EMBL/GenBank/DDBJ databases">
        <title>Novel sulfate-reducing endosymbionts in the free-living metamonad Anaeramoeba.</title>
        <authorList>
            <person name="Jerlstrom-Hultqvist J."/>
            <person name="Cepicka I."/>
            <person name="Gallot-Lavallee L."/>
            <person name="Salas-Leiva D."/>
            <person name="Curtis B.A."/>
            <person name="Zahonova K."/>
            <person name="Pipaliya S."/>
            <person name="Dacks J."/>
            <person name="Roger A.J."/>
        </authorList>
    </citation>
    <scope>NUCLEOTIDE SEQUENCE</scope>
    <source>
        <strain evidence="7">Schooner1</strain>
    </source>
</reference>
<sequence length="205" mass="23646">MKIDLFLIFSFFLIQALSYDKVAVEVVVESKCPWSGQFETEVAPKLIESIGDIFTMNFDFAAKYENNNNQLTFSCMHGPSECQGNRYELCAQKYYPDKWTYFNFIKCLDQDQSQIPFNAEKCGAKEGLDWNQMKECYSKESAQLLKDSIDSMNTKYPVKYVPTVFINGVEFCVWSSDDGKCPTWDDIRDKICELYQGPKPDACSK</sequence>
<feature type="chain" id="PRO_5046693652" evidence="6">
    <location>
        <begin position="19"/>
        <end position="205"/>
    </location>
</feature>
<dbReference type="EMBL" id="JAOAOG010000232">
    <property type="protein sequence ID" value="KAJ6238851.1"/>
    <property type="molecule type" value="Genomic_DNA"/>
</dbReference>
<protein>
    <submittedName>
        <fullName evidence="7">Gamma-interferon-inducible lysosomal thiol reductase</fullName>
    </submittedName>
</protein>
<dbReference type="Gene3D" id="3.40.30.10">
    <property type="entry name" value="Glutaredoxin"/>
    <property type="match status" value="1"/>
</dbReference>
<gene>
    <name evidence="7" type="ORF">M0813_26081</name>
</gene>
<comment type="similarity">
    <text evidence="2">Belongs to the GILT family.</text>
</comment>
<dbReference type="InterPro" id="IPR036249">
    <property type="entry name" value="Thioredoxin-like_sf"/>
</dbReference>
<evidence type="ECO:0000256" key="4">
    <source>
        <dbReference type="ARBA" id="ARBA00022729"/>
    </source>
</evidence>
<comment type="caution">
    <text evidence="7">The sequence shown here is derived from an EMBL/GenBank/DDBJ whole genome shotgun (WGS) entry which is preliminary data.</text>
</comment>
<name>A0ABQ8Y1Y3_9EUKA</name>
<dbReference type="InterPro" id="IPR004911">
    <property type="entry name" value="Interferon-induced_GILT"/>
</dbReference>
<evidence type="ECO:0000313" key="7">
    <source>
        <dbReference type="EMBL" id="KAJ6238851.1"/>
    </source>
</evidence>
<evidence type="ECO:0000256" key="6">
    <source>
        <dbReference type="SAM" id="SignalP"/>
    </source>
</evidence>
<proteinExistence type="inferred from homology"/>
<dbReference type="Proteomes" id="UP001150062">
    <property type="component" value="Unassembled WGS sequence"/>
</dbReference>
<feature type="signal peptide" evidence="6">
    <location>
        <begin position="1"/>
        <end position="18"/>
    </location>
</feature>
<evidence type="ECO:0000256" key="5">
    <source>
        <dbReference type="ARBA" id="ARBA00023180"/>
    </source>
</evidence>
<accession>A0ABQ8Y1Y3</accession>
<comment type="subcellular location">
    <subcellularLocation>
        <location evidence="1">Secreted</location>
    </subcellularLocation>
</comment>